<sequence>MWFAIKGTFWFSLVLVLLPIFDKETATKLQGAPQVEITDALSAASGAYEYVSALCTEKPEVCAKGSETFTALGYRAREGARIAYEFLDNRFRDDGNEKTASLATDTNEASALDQAMPSIDDDVMTGTVIPLPKKKPPHS</sequence>
<comment type="caution">
    <text evidence="1">The sequence shown here is derived from an EMBL/GenBank/DDBJ whole genome shotgun (WGS) entry which is preliminary data.</text>
</comment>
<dbReference type="InterPro" id="IPR035220">
    <property type="entry name" value="DUF5330"/>
</dbReference>
<keyword evidence="2" id="KW-1185">Reference proteome</keyword>
<dbReference type="EMBL" id="QFBC01000001">
    <property type="protein sequence ID" value="PWE58411.1"/>
    <property type="molecule type" value="Genomic_DNA"/>
</dbReference>
<gene>
    <name evidence="1" type="ORF">DEM27_02955</name>
</gene>
<name>A0A2U2DYM8_9HYPH</name>
<accession>A0A2U2DYM8</accession>
<dbReference type="OrthoDB" id="7923950at2"/>
<proteinExistence type="predicted"/>
<evidence type="ECO:0000313" key="1">
    <source>
        <dbReference type="EMBL" id="PWE58411.1"/>
    </source>
</evidence>
<dbReference type="Pfam" id="PF17264">
    <property type="entry name" value="DUF5330"/>
    <property type="match status" value="1"/>
</dbReference>
<dbReference type="AlphaFoldDB" id="A0A2U2DYM8"/>
<evidence type="ECO:0008006" key="3">
    <source>
        <dbReference type="Google" id="ProtNLM"/>
    </source>
</evidence>
<dbReference type="Proteomes" id="UP000245252">
    <property type="component" value="Unassembled WGS sequence"/>
</dbReference>
<evidence type="ECO:0000313" key="2">
    <source>
        <dbReference type="Proteomes" id="UP000245252"/>
    </source>
</evidence>
<protein>
    <recommendedName>
        <fullName evidence="3">DUF5330 domain-containing protein</fullName>
    </recommendedName>
</protein>
<organism evidence="1 2">
    <name type="scientific">Metarhizobium album</name>
    <dbReference type="NCBI Taxonomy" id="2182425"/>
    <lineage>
        <taxon>Bacteria</taxon>
        <taxon>Pseudomonadati</taxon>
        <taxon>Pseudomonadota</taxon>
        <taxon>Alphaproteobacteria</taxon>
        <taxon>Hyphomicrobiales</taxon>
        <taxon>Rhizobiaceae</taxon>
        <taxon>Metarhizobium</taxon>
    </lineage>
</organism>
<dbReference type="RefSeq" id="WP_109456926.1">
    <property type="nucleotide sequence ID" value="NZ_QFBC01000001.1"/>
</dbReference>
<reference evidence="1 2" key="1">
    <citation type="submission" date="2018-05" db="EMBL/GenBank/DDBJ databases">
        <title>The draft genome of strain NS-104.</title>
        <authorList>
            <person name="Hang P."/>
            <person name="Jiang J."/>
        </authorList>
    </citation>
    <scope>NUCLEOTIDE SEQUENCE [LARGE SCALE GENOMIC DNA]</scope>
    <source>
        <strain evidence="1 2">NS-104</strain>
    </source>
</reference>